<evidence type="ECO:0000256" key="1">
    <source>
        <dbReference type="SAM" id="Coils"/>
    </source>
</evidence>
<keyword evidence="4" id="KW-1185">Reference proteome</keyword>
<dbReference type="OrthoDB" id="3251205at2759"/>
<dbReference type="PANTHER" id="PTHR33096">
    <property type="entry name" value="CXC2 DOMAIN-CONTAINING PROTEIN"/>
    <property type="match status" value="1"/>
</dbReference>
<evidence type="ECO:0000313" key="3">
    <source>
        <dbReference type="EMBL" id="KAF7341861.1"/>
    </source>
</evidence>
<protein>
    <recommendedName>
        <fullName evidence="5">CxC1-like cysteine cluster associated with KDZ transposases domain-containing protein</fullName>
    </recommendedName>
</protein>
<dbReference type="Proteomes" id="UP000623467">
    <property type="component" value="Unassembled WGS sequence"/>
</dbReference>
<dbReference type="InterPro" id="IPR040521">
    <property type="entry name" value="KDZ"/>
</dbReference>
<dbReference type="PANTHER" id="PTHR33096:SF1">
    <property type="entry name" value="CXC1-LIKE CYSTEINE CLUSTER ASSOCIATED WITH KDZ TRANSPOSASES DOMAIN-CONTAINING PROTEIN"/>
    <property type="match status" value="1"/>
</dbReference>
<evidence type="ECO:0000313" key="4">
    <source>
        <dbReference type="Proteomes" id="UP000623467"/>
    </source>
</evidence>
<accession>A0A8H7CMW2</accession>
<dbReference type="AlphaFoldDB" id="A0A8H7CMW2"/>
<reference evidence="3" key="1">
    <citation type="submission" date="2020-05" db="EMBL/GenBank/DDBJ databases">
        <title>Mycena genomes resolve the evolution of fungal bioluminescence.</title>
        <authorList>
            <person name="Tsai I.J."/>
        </authorList>
    </citation>
    <scope>NUCLEOTIDE SEQUENCE</scope>
    <source>
        <strain evidence="3">160909Yilan</strain>
    </source>
</reference>
<name>A0A8H7CMW2_9AGAR</name>
<dbReference type="Pfam" id="PF18758">
    <property type="entry name" value="KDZ"/>
    <property type="match status" value="1"/>
</dbReference>
<gene>
    <name evidence="3" type="ORF">MSAN_02041700</name>
</gene>
<keyword evidence="1" id="KW-0175">Coiled coil</keyword>
<feature type="compositionally biased region" description="Basic and acidic residues" evidence="2">
    <location>
        <begin position="356"/>
        <end position="367"/>
    </location>
</feature>
<organism evidence="3 4">
    <name type="scientific">Mycena sanguinolenta</name>
    <dbReference type="NCBI Taxonomy" id="230812"/>
    <lineage>
        <taxon>Eukaryota</taxon>
        <taxon>Fungi</taxon>
        <taxon>Dikarya</taxon>
        <taxon>Basidiomycota</taxon>
        <taxon>Agaricomycotina</taxon>
        <taxon>Agaricomycetes</taxon>
        <taxon>Agaricomycetidae</taxon>
        <taxon>Agaricales</taxon>
        <taxon>Marasmiineae</taxon>
        <taxon>Mycenaceae</taxon>
        <taxon>Mycena</taxon>
    </lineage>
</organism>
<evidence type="ECO:0008006" key="5">
    <source>
        <dbReference type="Google" id="ProtNLM"/>
    </source>
</evidence>
<feature type="coiled-coil region" evidence="1">
    <location>
        <begin position="806"/>
        <end position="833"/>
    </location>
</feature>
<comment type="caution">
    <text evidence="3">The sequence shown here is derived from an EMBL/GenBank/DDBJ whole genome shotgun (WGS) entry which is preliminary data.</text>
</comment>
<sequence>MQKRKPEKIASGMSKKMRSTREMKTNVPGVRHTHRLTMAQMISEEQHAQAAEQERREILTAQELAAENAWRDEADDYVGQDTTYEQEVLDGSRAADISHAGEAIDPKDADEELLEDLAAEYDYNAAFTKKRRRPDHRRRRDRTRKLVDAFNVQLGALTDAYMEWSSSTGLAASYMSFDDEDVANRIKVVVVDLFSCDLQHIPLRATDEFVASGLIRQGLFPCSTAVAAVAITTRALEVFRLAQLRCPRLGIQAWVRTMCDLHGAPPRPYLGVQFSVAFDVYLAVRAETARRVRVALGRNSPDWRLRNVCPCCTYKLEGEAKDWPFLFTCDGNDSAKRFARKTREQWDDEGNALPRESAERDDSRRAPGDYFIPRDVVDSWAVADEEELAKVHDEDEEKESGCSEKWQNMKDAHTVRAAAVYDETGIFAGLCRHGFVLALVDMVKSGELAKYAFALLAHVCKALGPEIVKLILGYDIGCRFYKMVMRHPRVSDLLQDREFLALVGSFHGTAHDRLCQTRNLPKYKENVGLEGFEGCETFFSESNALAARTRYSTAFHRWQSFVTWAEHKDRFQTYGQLSHTLVTKYRHALAVIAEAPVLARLMSGARLSLLTQEPEEETLQMEYYQALVNFYDASLWESRAQTERGAESATRRFETNRRHVYERESKCLEAVRYLEARLELVERWQPGDENWVQAQVLVGKRRYQLALDKLESLVAARLLELWKMNIPGTGYKLRKHIAKAMQARSKAVRTALANYNAAAAALESPRPPLEWETVVEYAFLAEFDLLRFSRRDVRSEPWAQGSGRAAMDLHFKIKRAKEEIEQLDVEIRRLYTYMRDEDAFLAHHARCLRDSHQPQLAHQVELYRQQHTRFNDEHRRRLEKLGREAGCTAVLKPGTAVSKERGVPTAAQTEETEMADAAHVEALHMAESEVEGVEDVDAEAVADSLELVLRMADDG</sequence>
<evidence type="ECO:0000256" key="2">
    <source>
        <dbReference type="SAM" id="MobiDB-lite"/>
    </source>
</evidence>
<feature type="region of interest" description="Disordered" evidence="2">
    <location>
        <begin position="342"/>
        <end position="367"/>
    </location>
</feature>
<feature type="region of interest" description="Disordered" evidence="2">
    <location>
        <begin position="1"/>
        <end position="26"/>
    </location>
</feature>
<dbReference type="EMBL" id="JACAZH010000026">
    <property type="protein sequence ID" value="KAF7341861.1"/>
    <property type="molecule type" value="Genomic_DNA"/>
</dbReference>
<proteinExistence type="predicted"/>